<dbReference type="Pfam" id="PF02826">
    <property type="entry name" value="2-Hacid_dh_C"/>
    <property type="match status" value="1"/>
</dbReference>
<dbReference type="InterPro" id="IPR006139">
    <property type="entry name" value="D-isomer_2_OHA_DH_cat_dom"/>
</dbReference>
<dbReference type="CDD" id="cd12183">
    <property type="entry name" value="LDH_like_2"/>
    <property type="match status" value="1"/>
</dbReference>
<evidence type="ECO:0000313" key="8">
    <source>
        <dbReference type="Proteomes" id="UP000218238"/>
    </source>
</evidence>
<keyword evidence="3" id="KW-0520">NAD</keyword>
<dbReference type="InterPro" id="IPR036291">
    <property type="entry name" value="NAD(P)-bd_dom_sf"/>
</dbReference>
<evidence type="ECO:0000256" key="4">
    <source>
        <dbReference type="RuleBase" id="RU003719"/>
    </source>
</evidence>
<dbReference type="Gene3D" id="3.40.50.720">
    <property type="entry name" value="NAD(P)-binding Rossmann-like Domain"/>
    <property type="match status" value="2"/>
</dbReference>
<dbReference type="FunFam" id="3.40.50.720:FF:000050">
    <property type="entry name" value="D-lactate dehydrogenase"/>
    <property type="match status" value="1"/>
</dbReference>
<evidence type="ECO:0000256" key="3">
    <source>
        <dbReference type="ARBA" id="ARBA00023027"/>
    </source>
</evidence>
<dbReference type="RefSeq" id="WP_095724483.1">
    <property type="nucleotide sequence ID" value="NZ_NTFS01000459.1"/>
</dbReference>
<evidence type="ECO:0000259" key="6">
    <source>
        <dbReference type="Pfam" id="PF02826"/>
    </source>
</evidence>
<keyword evidence="2 4" id="KW-0560">Oxidoreductase</keyword>
<dbReference type="PROSITE" id="PS00671">
    <property type="entry name" value="D_2_HYDROXYACID_DH_3"/>
    <property type="match status" value="1"/>
</dbReference>
<dbReference type="PROSITE" id="PS00670">
    <property type="entry name" value="D_2_HYDROXYACID_DH_2"/>
    <property type="match status" value="1"/>
</dbReference>
<sequence length="346" mass="37722">MKVAVFSTKVYDKKFLEIANINQQYEFAFFDPHLNKDTAILAAGCPAVCIFVNDEADATTLETLAANGTSLLALRCAGFNNVDLKAAAKLCITVVRVPAYSPQSVAEHTIAMILCLNRKIHRAYNRVREGNFSLDGLMGFDMRDRTVGIIGTGKIGVIVSQILKGFGCKLLAYDVYRNPEVEALGAKYVELPELFANSDIISLHCPLMPETHHLINSDAIAQMKPGVMLINTSRGALINAKAVTRGLKSGKIGWLGLDVYEKESDLFFEDLSGTIIQDDVFLRLTTFHNVLITGHQAFFTEDAVSNIAETTLTNITEVLQGVSCVNEVKAEPKTLSQTSTISSPVA</sequence>
<evidence type="ECO:0000256" key="2">
    <source>
        <dbReference type="ARBA" id="ARBA00023002"/>
    </source>
</evidence>
<dbReference type="PROSITE" id="PS00065">
    <property type="entry name" value="D_2_HYDROXYACID_DH_1"/>
    <property type="match status" value="1"/>
</dbReference>
<accession>A0A2A2TBI9</accession>
<feature type="domain" description="D-isomer specific 2-hydroxyacid dehydrogenase NAD-binding" evidence="6">
    <location>
        <begin position="110"/>
        <end position="297"/>
    </location>
</feature>
<dbReference type="Proteomes" id="UP000218238">
    <property type="component" value="Unassembled WGS sequence"/>
</dbReference>
<organism evidence="7 8">
    <name type="scientific">Brunnivagina elsteri CCALA 953</name>
    <dbReference type="NCBI Taxonomy" id="987040"/>
    <lineage>
        <taxon>Bacteria</taxon>
        <taxon>Bacillati</taxon>
        <taxon>Cyanobacteriota</taxon>
        <taxon>Cyanophyceae</taxon>
        <taxon>Nostocales</taxon>
        <taxon>Calotrichaceae</taxon>
        <taxon>Brunnivagina</taxon>
    </lineage>
</organism>
<dbReference type="GO" id="GO:0008720">
    <property type="term" value="F:D-lactate dehydrogenase (NAD+) activity"/>
    <property type="evidence" value="ECO:0007669"/>
    <property type="project" value="TreeGrafter"/>
</dbReference>
<dbReference type="InterPro" id="IPR029753">
    <property type="entry name" value="D-isomer_DH_CS"/>
</dbReference>
<dbReference type="EMBL" id="NTFS01000459">
    <property type="protein sequence ID" value="PAX51157.1"/>
    <property type="molecule type" value="Genomic_DNA"/>
</dbReference>
<comment type="caution">
    <text evidence="7">The sequence shown here is derived from an EMBL/GenBank/DDBJ whole genome shotgun (WGS) entry which is preliminary data.</text>
</comment>
<proteinExistence type="inferred from homology"/>
<dbReference type="OrthoDB" id="9805416at2"/>
<comment type="similarity">
    <text evidence="1 4">Belongs to the D-isomer specific 2-hydroxyacid dehydrogenase family.</text>
</comment>
<dbReference type="SUPFAM" id="SSF51735">
    <property type="entry name" value="NAD(P)-binding Rossmann-fold domains"/>
    <property type="match status" value="1"/>
</dbReference>
<name>A0A2A2TBI9_9CYAN</name>
<gene>
    <name evidence="7" type="ORF">CK510_26350</name>
</gene>
<dbReference type="InterPro" id="IPR029752">
    <property type="entry name" value="D-isomer_DH_CS1"/>
</dbReference>
<protein>
    <submittedName>
        <fullName evidence="7">Hydroxyacid dehydrogenase</fullName>
    </submittedName>
</protein>
<dbReference type="Pfam" id="PF00389">
    <property type="entry name" value="2-Hacid_dh"/>
    <property type="match status" value="1"/>
</dbReference>
<evidence type="ECO:0000259" key="5">
    <source>
        <dbReference type="Pfam" id="PF00389"/>
    </source>
</evidence>
<evidence type="ECO:0000313" key="7">
    <source>
        <dbReference type="EMBL" id="PAX51157.1"/>
    </source>
</evidence>
<keyword evidence="8" id="KW-1185">Reference proteome</keyword>
<dbReference type="InterPro" id="IPR058205">
    <property type="entry name" value="D-LDH-like"/>
</dbReference>
<dbReference type="AlphaFoldDB" id="A0A2A2TBI9"/>
<dbReference type="PANTHER" id="PTHR43026">
    <property type="entry name" value="2-HYDROXYACID DEHYDROGENASE HOMOLOG 1-RELATED"/>
    <property type="match status" value="1"/>
</dbReference>
<feature type="domain" description="D-isomer specific 2-hydroxyacid dehydrogenase catalytic" evidence="5">
    <location>
        <begin position="10"/>
        <end position="328"/>
    </location>
</feature>
<reference evidence="7 8" key="1">
    <citation type="submission" date="2017-08" db="EMBL/GenBank/DDBJ databases">
        <title>Draft genome sequence of filamentous cyanobacterium Calothrix elsteri CCALA 953.</title>
        <authorList>
            <person name="Gagunashvili A.N."/>
            <person name="Elster J."/>
            <person name="Andresson O.S."/>
        </authorList>
    </citation>
    <scope>NUCLEOTIDE SEQUENCE [LARGE SCALE GENOMIC DNA]</scope>
    <source>
        <strain evidence="7 8">CCALA 953</strain>
    </source>
</reference>
<evidence type="ECO:0000256" key="1">
    <source>
        <dbReference type="ARBA" id="ARBA00005854"/>
    </source>
</evidence>
<dbReference type="GO" id="GO:0051287">
    <property type="term" value="F:NAD binding"/>
    <property type="evidence" value="ECO:0007669"/>
    <property type="project" value="InterPro"/>
</dbReference>
<dbReference type="SUPFAM" id="SSF52283">
    <property type="entry name" value="Formate/glycerate dehydrogenase catalytic domain-like"/>
    <property type="match status" value="1"/>
</dbReference>
<dbReference type="PANTHER" id="PTHR43026:SF1">
    <property type="entry name" value="2-HYDROXYACID DEHYDROGENASE HOMOLOG 1-RELATED"/>
    <property type="match status" value="1"/>
</dbReference>
<dbReference type="InterPro" id="IPR006140">
    <property type="entry name" value="D-isomer_DH_NAD-bd"/>
</dbReference>